<dbReference type="PANTHER" id="PTHR11236">
    <property type="entry name" value="AMINOBENZOATE/ANTHRANILATE SYNTHASE"/>
    <property type="match status" value="1"/>
</dbReference>
<dbReference type="InterPro" id="IPR015890">
    <property type="entry name" value="Chorismate_C"/>
</dbReference>
<evidence type="ECO:0000313" key="3">
    <source>
        <dbReference type="EMBL" id="MFC4722072.1"/>
    </source>
</evidence>
<evidence type="ECO:0000259" key="1">
    <source>
        <dbReference type="Pfam" id="PF00425"/>
    </source>
</evidence>
<gene>
    <name evidence="3" type="ORF">ACFO5O_07050</name>
</gene>
<feature type="domain" description="Chorismate-utilising enzyme C-terminal" evidence="1">
    <location>
        <begin position="185"/>
        <end position="441"/>
    </location>
</feature>
<feature type="domain" description="Anthranilate synthase component I N-terminal" evidence="2">
    <location>
        <begin position="92"/>
        <end position="136"/>
    </location>
</feature>
<dbReference type="InterPro" id="IPR006805">
    <property type="entry name" value="Anth_synth_I_N"/>
</dbReference>
<evidence type="ECO:0000259" key="2">
    <source>
        <dbReference type="Pfam" id="PF04715"/>
    </source>
</evidence>
<dbReference type="Gene3D" id="3.60.120.10">
    <property type="entry name" value="Anthranilate synthase"/>
    <property type="match status" value="1"/>
</dbReference>
<organism evidence="3 4">
    <name type="scientific">Geojedonia litorea</name>
    <dbReference type="NCBI Taxonomy" id="1268269"/>
    <lineage>
        <taxon>Bacteria</taxon>
        <taxon>Pseudomonadati</taxon>
        <taxon>Bacteroidota</taxon>
        <taxon>Flavobacteriia</taxon>
        <taxon>Flavobacteriales</taxon>
        <taxon>Flavobacteriaceae</taxon>
        <taxon>Geojedonia</taxon>
    </lineage>
</organism>
<dbReference type="PANTHER" id="PTHR11236:SF9">
    <property type="entry name" value="ANTHRANILATE SYNTHASE COMPONENT 1"/>
    <property type="match status" value="1"/>
</dbReference>
<reference evidence="4" key="1">
    <citation type="journal article" date="2019" name="Int. J. Syst. Evol. Microbiol.">
        <title>The Global Catalogue of Microorganisms (GCM) 10K type strain sequencing project: providing services to taxonomists for standard genome sequencing and annotation.</title>
        <authorList>
            <consortium name="The Broad Institute Genomics Platform"/>
            <consortium name="The Broad Institute Genome Sequencing Center for Infectious Disease"/>
            <person name="Wu L."/>
            <person name="Ma J."/>
        </authorList>
    </citation>
    <scope>NUCLEOTIDE SEQUENCE [LARGE SCALE GENOMIC DNA]</scope>
    <source>
        <strain evidence="4">CCUG 63682</strain>
    </source>
</reference>
<name>A0ABV9N1A3_9FLAO</name>
<dbReference type="InterPro" id="IPR005801">
    <property type="entry name" value="ADC_synthase"/>
</dbReference>
<comment type="caution">
    <text evidence="3">The sequence shown here is derived from an EMBL/GenBank/DDBJ whole genome shotgun (WGS) entry which is preliminary data.</text>
</comment>
<dbReference type="EMBL" id="JBHSGP010000012">
    <property type="protein sequence ID" value="MFC4722072.1"/>
    <property type="molecule type" value="Genomic_DNA"/>
</dbReference>
<dbReference type="RefSeq" id="WP_387962285.1">
    <property type="nucleotide sequence ID" value="NZ_JBHSGP010000012.1"/>
</dbReference>
<proteinExistence type="predicted"/>
<evidence type="ECO:0000313" key="4">
    <source>
        <dbReference type="Proteomes" id="UP001595953"/>
    </source>
</evidence>
<dbReference type="InterPro" id="IPR019999">
    <property type="entry name" value="Anth_synth_I-like"/>
</dbReference>
<sequence>MGCCDYVLICCNLQEIYTALRTHHTHSINNIDEFKNRLLHWAQQFNEVVWLDSNSYSEHQNTYDLIVAVEAFSNLQATTYQAFKELRSYQSKVKDWIFGYLTYDLKNDLEDLESQNKDELEFPELWFFQPKKVFLIKGTTVEVQYLKEYHDAINLDLKQIENYSVSKETNVNDSKQIKIKLQIHKDAYVEKVTAMLTHIHRGDIYEANFCQEFYADNTHINPLETYLKLNAISKPPFATFLKCDDKYLLSASPERYLKKAGHKVISQPIKGTAKRSLDPIQDAQLKFDLEHDQKERSENIMIVDLVRNDLAHTALKGSVVIEELCKVYSFEQVHQMISTVSSTVEAFTHPVDIIASTFPMGSMTGAPKISAMKIIEELEETKRGLYSGAVGYITPEGDFDFNVVIRSILYNESKNYVSYSVGSAITAKSDPLKEYEECLIKAKAMREVLEN</sequence>
<dbReference type="Proteomes" id="UP001595953">
    <property type="component" value="Unassembled WGS sequence"/>
</dbReference>
<dbReference type="PRINTS" id="PR00095">
    <property type="entry name" value="ANTSNTHASEI"/>
</dbReference>
<dbReference type="Pfam" id="PF00425">
    <property type="entry name" value="Chorismate_bind"/>
    <property type="match status" value="1"/>
</dbReference>
<dbReference type="SUPFAM" id="SSF56322">
    <property type="entry name" value="ADC synthase"/>
    <property type="match status" value="1"/>
</dbReference>
<dbReference type="Pfam" id="PF04715">
    <property type="entry name" value="Anth_synt_I_N"/>
    <property type="match status" value="1"/>
</dbReference>
<accession>A0ABV9N1A3</accession>
<protein>
    <submittedName>
        <fullName evidence="3">Anthranilate synthase component I family protein</fullName>
    </submittedName>
</protein>
<keyword evidence="4" id="KW-1185">Reference proteome</keyword>